<keyword evidence="6" id="KW-0119">Carbohydrate metabolism</keyword>
<sequence length="245" mass="27571">GVITEDVVQLRKDINTAGMAVLQFGYGSGLVNPHLPHNHEVDQVVYTGTYDNDTVLGWWESLKQEEKSSVPTMREMIAMWKKQNKNIFGILYSWFLAKVATKLEVFPGSEFRDAYEEAVKYGSKVILGDRRFNIAWLPSIRRGDGPLALVLAPTREFGQQIDKEAKAFSRSLDSFRTAIVVGRINITEQAMRNLPTKHQTLLFSATMPVEIETLAQIDRLLSLLVKESNTDEVLAQVTSLPESNV</sequence>
<reference evidence="9 10" key="1">
    <citation type="journal article" date="2020" name="IScience">
        <title>Genome Sequencing of the Endangered Kingdonia uniflora (Circaeasteraceae, Ranunculales) Reveals Potential Mechanisms of Evolutionary Specialization.</title>
        <authorList>
            <person name="Sun Y."/>
            <person name="Deng T."/>
            <person name="Zhang A."/>
            <person name="Moore M.J."/>
            <person name="Landis J.B."/>
            <person name="Lin N."/>
            <person name="Zhang H."/>
            <person name="Zhang X."/>
            <person name="Huang J."/>
            <person name="Zhang X."/>
            <person name="Sun H."/>
            <person name="Wang H."/>
        </authorList>
    </citation>
    <scope>NUCLEOTIDE SEQUENCE [LARGE SCALE GENOMIC DNA]</scope>
    <source>
        <strain evidence="9">TB1705</strain>
        <tissue evidence="9">Leaf</tissue>
    </source>
</reference>
<evidence type="ECO:0000313" key="9">
    <source>
        <dbReference type="EMBL" id="KAF6140709.1"/>
    </source>
</evidence>
<evidence type="ECO:0000256" key="3">
    <source>
        <dbReference type="ARBA" id="ARBA00012560"/>
    </source>
</evidence>
<dbReference type="PANTHER" id="PTHR21530:SF7">
    <property type="entry name" value="TRAB DOMAIN-CONTAINING PROTEIN"/>
    <property type="match status" value="1"/>
</dbReference>
<evidence type="ECO:0000256" key="5">
    <source>
        <dbReference type="ARBA" id="ARBA00022679"/>
    </source>
</evidence>
<evidence type="ECO:0000256" key="6">
    <source>
        <dbReference type="ARBA" id="ARBA00023277"/>
    </source>
</evidence>
<dbReference type="EC" id="2.4.1.25" evidence="3"/>
<dbReference type="SUPFAM" id="SSF51445">
    <property type="entry name" value="(Trans)glycosidases"/>
    <property type="match status" value="1"/>
</dbReference>
<evidence type="ECO:0000313" key="10">
    <source>
        <dbReference type="Proteomes" id="UP000541444"/>
    </source>
</evidence>
<dbReference type="Pfam" id="PF02446">
    <property type="entry name" value="Glyco_hydro_77"/>
    <property type="match status" value="1"/>
</dbReference>
<dbReference type="SUPFAM" id="SSF52540">
    <property type="entry name" value="P-loop containing nucleoside triphosphate hydrolases"/>
    <property type="match status" value="1"/>
</dbReference>
<dbReference type="InterPro" id="IPR046345">
    <property type="entry name" value="TraB_PrgY-like"/>
</dbReference>
<evidence type="ECO:0000256" key="1">
    <source>
        <dbReference type="ARBA" id="ARBA00000439"/>
    </source>
</evidence>
<evidence type="ECO:0000256" key="7">
    <source>
        <dbReference type="ARBA" id="ARBA00031423"/>
    </source>
</evidence>
<feature type="non-terminal residue" evidence="9">
    <location>
        <position position="1"/>
    </location>
</feature>
<name>A0A7J7LDT7_9MAGN</name>
<keyword evidence="4" id="KW-0328">Glycosyltransferase</keyword>
<comment type="caution">
    <text evidence="9">The sequence shown here is derived from an EMBL/GenBank/DDBJ whole genome shotgun (WGS) entry which is preliminary data.</text>
</comment>
<keyword evidence="5" id="KW-0808">Transferase</keyword>
<dbReference type="PANTHER" id="PTHR21530">
    <property type="entry name" value="PHEROMONE SHUTDOWN PROTEIN"/>
    <property type="match status" value="1"/>
</dbReference>
<dbReference type="GO" id="GO:0005975">
    <property type="term" value="P:carbohydrate metabolic process"/>
    <property type="evidence" value="ECO:0007669"/>
    <property type="project" value="InterPro"/>
</dbReference>
<proteinExistence type="inferred from homology"/>
<dbReference type="GO" id="GO:0005741">
    <property type="term" value="C:mitochondrial outer membrane"/>
    <property type="evidence" value="ECO:0007669"/>
    <property type="project" value="TreeGrafter"/>
</dbReference>
<organism evidence="9 10">
    <name type="scientific">Kingdonia uniflora</name>
    <dbReference type="NCBI Taxonomy" id="39325"/>
    <lineage>
        <taxon>Eukaryota</taxon>
        <taxon>Viridiplantae</taxon>
        <taxon>Streptophyta</taxon>
        <taxon>Embryophyta</taxon>
        <taxon>Tracheophyta</taxon>
        <taxon>Spermatophyta</taxon>
        <taxon>Magnoliopsida</taxon>
        <taxon>Ranunculales</taxon>
        <taxon>Circaeasteraceae</taxon>
        <taxon>Kingdonia</taxon>
    </lineage>
</organism>
<gene>
    <name evidence="9" type="ORF">GIB67_035136</name>
</gene>
<comment type="catalytic activity">
    <reaction evidence="1">
        <text>Transfers a segment of a (1-&gt;4)-alpha-D-glucan to a new position in an acceptor, which may be glucose or a (1-&gt;4)-alpha-D-glucan.</text>
        <dbReference type="EC" id="2.4.1.25"/>
    </reaction>
</comment>
<accession>A0A7J7LDT7</accession>
<dbReference type="Gene3D" id="3.20.20.80">
    <property type="entry name" value="Glycosidases"/>
    <property type="match status" value="1"/>
</dbReference>
<evidence type="ECO:0000256" key="2">
    <source>
        <dbReference type="ARBA" id="ARBA00005684"/>
    </source>
</evidence>
<dbReference type="Proteomes" id="UP000541444">
    <property type="component" value="Unassembled WGS sequence"/>
</dbReference>
<keyword evidence="10" id="KW-1185">Reference proteome</keyword>
<evidence type="ECO:0000256" key="8">
    <source>
        <dbReference type="ARBA" id="ARBA00031501"/>
    </source>
</evidence>
<dbReference type="Gene3D" id="3.40.50.300">
    <property type="entry name" value="P-loop containing nucleotide triphosphate hydrolases"/>
    <property type="match status" value="1"/>
</dbReference>
<evidence type="ECO:0000256" key="4">
    <source>
        <dbReference type="ARBA" id="ARBA00022676"/>
    </source>
</evidence>
<dbReference type="InterPro" id="IPR003385">
    <property type="entry name" value="Glyco_hydro_77"/>
</dbReference>
<dbReference type="OrthoDB" id="6123450at2759"/>
<dbReference type="EMBL" id="JACGCM010002352">
    <property type="protein sequence ID" value="KAF6140709.1"/>
    <property type="molecule type" value="Genomic_DNA"/>
</dbReference>
<dbReference type="GO" id="GO:0004134">
    <property type="term" value="F:4-alpha-glucanotransferase activity"/>
    <property type="evidence" value="ECO:0007669"/>
    <property type="project" value="UniProtKB-EC"/>
</dbReference>
<dbReference type="InterPro" id="IPR027417">
    <property type="entry name" value="P-loop_NTPase"/>
</dbReference>
<comment type="similarity">
    <text evidence="2">Belongs to the disproportionating enzyme family.</text>
</comment>
<dbReference type="InterPro" id="IPR017853">
    <property type="entry name" value="GH"/>
</dbReference>
<dbReference type="AlphaFoldDB" id="A0A7J7LDT7"/>
<protein>
    <recommendedName>
        <fullName evidence="3">4-alpha-glucanotransferase</fullName>
        <ecNumber evidence="3">2.4.1.25</ecNumber>
    </recommendedName>
    <alternativeName>
        <fullName evidence="7">Amylomaltase</fullName>
    </alternativeName>
    <alternativeName>
        <fullName evidence="8">Disproportionating enzyme</fullName>
    </alternativeName>
</protein>